<name>A0A8H7UKA2_MORIS</name>
<feature type="transmembrane region" description="Helical" evidence="6">
    <location>
        <begin position="49"/>
        <end position="66"/>
    </location>
</feature>
<keyword evidence="5 6" id="KW-0472">Membrane</keyword>
<feature type="transmembrane region" description="Helical" evidence="6">
    <location>
        <begin position="438"/>
        <end position="459"/>
    </location>
</feature>
<feature type="transmembrane region" description="Helical" evidence="6">
    <location>
        <begin position="347"/>
        <end position="368"/>
    </location>
</feature>
<dbReference type="FunFam" id="1.20.1250.20:FF:000018">
    <property type="entry name" value="MFS transporter permease"/>
    <property type="match status" value="1"/>
</dbReference>
<evidence type="ECO:0000313" key="9">
    <source>
        <dbReference type="Proteomes" id="UP000654370"/>
    </source>
</evidence>
<reference evidence="8" key="1">
    <citation type="submission" date="2020-12" db="EMBL/GenBank/DDBJ databases">
        <title>Metabolic potential, ecology and presence of endohyphal bacteria is reflected in genomic diversity of Mucoromycotina.</title>
        <authorList>
            <person name="Muszewska A."/>
            <person name="Okrasinska A."/>
            <person name="Steczkiewicz K."/>
            <person name="Drgas O."/>
            <person name="Orlowska M."/>
            <person name="Perlinska-Lenart U."/>
            <person name="Aleksandrzak-Piekarczyk T."/>
            <person name="Szatraj K."/>
            <person name="Zielenkiewicz U."/>
            <person name="Pilsyk S."/>
            <person name="Malc E."/>
            <person name="Mieczkowski P."/>
            <person name="Kruszewska J.S."/>
            <person name="Biernat P."/>
            <person name="Pawlowska J."/>
        </authorList>
    </citation>
    <scope>NUCLEOTIDE SEQUENCE</scope>
    <source>
        <strain evidence="8">WA0000067209</strain>
    </source>
</reference>
<dbReference type="OrthoDB" id="2985014at2759"/>
<keyword evidence="4 6" id="KW-1133">Transmembrane helix</keyword>
<feature type="transmembrane region" description="Helical" evidence="6">
    <location>
        <begin position="283"/>
        <end position="304"/>
    </location>
</feature>
<feature type="transmembrane region" description="Helical" evidence="6">
    <location>
        <begin position="374"/>
        <end position="394"/>
    </location>
</feature>
<proteinExistence type="predicted"/>
<dbReference type="PROSITE" id="PS50850">
    <property type="entry name" value="MFS"/>
    <property type="match status" value="1"/>
</dbReference>
<accession>A0A8H7UKA2</accession>
<gene>
    <name evidence="8" type="ORF">INT43_002713</name>
</gene>
<evidence type="ECO:0000256" key="4">
    <source>
        <dbReference type="ARBA" id="ARBA00022989"/>
    </source>
</evidence>
<comment type="subcellular location">
    <subcellularLocation>
        <location evidence="1">Membrane</location>
        <topology evidence="1">Multi-pass membrane protein</topology>
    </subcellularLocation>
</comment>
<feature type="transmembrane region" description="Helical" evidence="6">
    <location>
        <begin position="212"/>
        <end position="234"/>
    </location>
</feature>
<evidence type="ECO:0000256" key="5">
    <source>
        <dbReference type="ARBA" id="ARBA00023136"/>
    </source>
</evidence>
<dbReference type="GO" id="GO:0016020">
    <property type="term" value="C:membrane"/>
    <property type="evidence" value="ECO:0007669"/>
    <property type="project" value="UniProtKB-SubCell"/>
</dbReference>
<protein>
    <recommendedName>
        <fullName evidence="7">Major facilitator superfamily (MFS) profile domain-containing protein</fullName>
    </recommendedName>
</protein>
<feature type="transmembrane region" description="Helical" evidence="6">
    <location>
        <begin position="90"/>
        <end position="112"/>
    </location>
</feature>
<feature type="transmembrane region" description="Helical" evidence="6">
    <location>
        <begin position="119"/>
        <end position="142"/>
    </location>
</feature>
<keyword evidence="9" id="KW-1185">Reference proteome</keyword>
<dbReference type="EMBL" id="JAEPQZ010000001">
    <property type="protein sequence ID" value="KAG2186275.1"/>
    <property type="molecule type" value="Genomic_DNA"/>
</dbReference>
<evidence type="ECO:0000256" key="6">
    <source>
        <dbReference type="SAM" id="Phobius"/>
    </source>
</evidence>
<dbReference type="AlphaFoldDB" id="A0A8H7UKA2"/>
<evidence type="ECO:0000256" key="3">
    <source>
        <dbReference type="ARBA" id="ARBA00022692"/>
    </source>
</evidence>
<keyword evidence="2" id="KW-0813">Transport</keyword>
<evidence type="ECO:0000256" key="1">
    <source>
        <dbReference type="ARBA" id="ARBA00004141"/>
    </source>
</evidence>
<keyword evidence="3 6" id="KW-0812">Transmembrane</keyword>
<evidence type="ECO:0000259" key="7">
    <source>
        <dbReference type="PROSITE" id="PS50850"/>
    </source>
</evidence>
<dbReference type="PANTHER" id="PTHR43791:SF36">
    <property type="entry name" value="TRANSPORTER, PUTATIVE (AFU_ORTHOLOGUE AFUA_6G08340)-RELATED"/>
    <property type="match status" value="1"/>
</dbReference>
<evidence type="ECO:0000256" key="2">
    <source>
        <dbReference type="ARBA" id="ARBA00022448"/>
    </source>
</evidence>
<feature type="transmembrane region" description="Helical" evidence="6">
    <location>
        <begin position="148"/>
        <end position="167"/>
    </location>
</feature>
<organism evidence="8 9">
    <name type="scientific">Mortierella isabellina</name>
    <name type="common">Filamentous fungus</name>
    <name type="synonym">Umbelopsis isabellina</name>
    <dbReference type="NCBI Taxonomy" id="91625"/>
    <lineage>
        <taxon>Eukaryota</taxon>
        <taxon>Fungi</taxon>
        <taxon>Fungi incertae sedis</taxon>
        <taxon>Mucoromycota</taxon>
        <taxon>Mucoromycotina</taxon>
        <taxon>Umbelopsidomycetes</taxon>
        <taxon>Umbelopsidales</taxon>
        <taxon>Umbelopsidaceae</taxon>
        <taxon>Umbelopsis</taxon>
    </lineage>
</organism>
<dbReference type="Proteomes" id="UP000654370">
    <property type="component" value="Unassembled WGS sequence"/>
</dbReference>
<dbReference type="Gene3D" id="1.20.1250.20">
    <property type="entry name" value="MFS general substrate transporter like domains"/>
    <property type="match status" value="2"/>
</dbReference>
<dbReference type="SUPFAM" id="SSF103473">
    <property type="entry name" value="MFS general substrate transporter"/>
    <property type="match status" value="1"/>
</dbReference>
<dbReference type="PANTHER" id="PTHR43791">
    <property type="entry name" value="PERMEASE-RELATED"/>
    <property type="match status" value="1"/>
</dbReference>
<evidence type="ECO:0000313" key="8">
    <source>
        <dbReference type="EMBL" id="KAG2186275.1"/>
    </source>
</evidence>
<dbReference type="Pfam" id="PF07690">
    <property type="entry name" value="MFS_1"/>
    <property type="match status" value="1"/>
</dbReference>
<feature type="transmembrane region" description="Helical" evidence="6">
    <location>
        <begin position="406"/>
        <end position="426"/>
    </location>
</feature>
<dbReference type="InterPro" id="IPR020846">
    <property type="entry name" value="MFS_dom"/>
</dbReference>
<comment type="caution">
    <text evidence="8">The sequence shown here is derived from an EMBL/GenBank/DDBJ whole genome shotgun (WGS) entry which is preliminary data.</text>
</comment>
<sequence length="497" mass="56231">MPVDHVDHVRSVDFEENLEKPRRTNTDHLKRTSSLFQEPKEERRLVRKLDLHILPLICFLYCFSFLDRVNIGNAKIGGIEESLKLTPVQFSVTLALFSVAYILCEVPANVLLKYFRVNIWISVIMFLWGGVTILTAFANSFITLSIARFFLGVFEAGYVPGIMYYLSTFYKRKELATRFAIFLSFTCWAGMVSGPIGYVATMLDGQLGLRGWQFLFIIEGIPTMLLSAACYIFLIRDVQDAKWLTTSEKELQVQRILREKATSTQHRPLTWKKFKACILDWRAWVMGLLLICGMTAGAGLSLFLPTLLQDLGYSLGVTQLLVIPINLVGAIAEISSAFTADRLERRFPLIFAGCLLGSVSFIALGLVQNNWVRFALMHFGISGVLMAAPCIMTWASDNWDGSGKAVSMAFIFCFGNVGGIIASFIFRPSDGPKYEMPFEVFGGMLFVAAFIALFLKTYWNRLNQRRDQGIYDVDFTELTEEEMNDLGDRHPSFRYVL</sequence>
<dbReference type="InterPro" id="IPR036259">
    <property type="entry name" value="MFS_trans_sf"/>
</dbReference>
<dbReference type="GO" id="GO:0022857">
    <property type="term" value="F:transmembrane transporter activity"/>
    <property type="evidence" value="ECO:0007669"/>
    <property type="project" value="InterPro"/>
</dbReference>
<feature type="domain" description="Major facilitator superfamily (MFS) profile" evidence="7">
    <location>
        <begin position="53"/>
        <end position="460"/>
    </location>
</feature>
<dbReference type="InterPro" id="IPR011701">
    <property type="entry name" value="MFS"/>
</dbReference>
<feature type="transmembrane region" description="Helical" evidence="6">
    <location>
        <begin position="316"/>
        <end position="335"/>
    </location>
</feature>
<feature type="transmembrane region" description="Helical" evidence="6">
    <location>
        <begin position="179"/>
        <end position="200"/>
    </location>
</feature>